<evidence type="ECO:0000313" key="2">
    <source>
        <dbReference type="Proteomes" id="UP000018566"/>
    </source>
</evidence>
<dbReference type="AlphaFoldDB" id="A0A9W3PE51"/>
<gene>
    <name evidence="1" type="ORF">YBT1518_03680</name>
</gene>
<name>A0A9W3PE51_BACTU</name>
<protein>
    <submittedName>
        <fullName evidence="1">Uncharacterized protein</fullName>
    </submittedName>
</protein>
<dbReference type="KEGG" id="bthu:YBT1518_03680"/>
<reference evidence="1 2" key="1">
    <citation type="submission" date="2013-05" db="EMBL/GenBank/DDBJ databases">
        <title>Complete genome sequence of Bacillus thuringiensis YBT-1518, a typical strain with high toxicity to nematode.</title>
        <authorList>
            <person name="Wang P."/>
            <person name="Zhang C."/>
            <person name="Guo M."/>
            <person name="Guo S."/>
            <person name="Zhu Y."/>
            <person name="Zheng J."/>
            <person name="Zhu L."/>
            <person name="Ruan L."/>
            <person name="Peng D."/>
            <person name="Sun M."/>
        </authorList>
    </citation>
    <scope>NUCLEOTIDE SEQUENCE [LARGE SCALE GENOMIC DNA]</scope>
    <source>
        <strain evidence="1 2">YBT-1518</strain>
    </source>
</reference>
<proteinExistence type="predicted"/>
<accession>A0A9W3PE51</accession>
<dbReference type="EMBL" id="CP005935">
    <property type="protein sequence ID" value="AHA69955.1"/>
    <property type="molecule type" value="Genomic_DNA"/>
</dbReference>
<organism evidence="1 2">
    <name type="scientific">Bacillus thuringiensis YBT-1518</name>
    <dbReference type="NCBI Taxonomy" id="529122"/>
    <lineage>
        <taxon>Bacteria</taxon>
        <taxon>Bacillati</taxon>
        <taxon>Bacillota</taxon>
        <taxon>Bacilli</taxon>
        <taxon>Bacillales</taxon>
        <taxon>Bacillaceae</taxon>
        <taxon>Bacillus</taxon>
        <taxon>Bacillus cereus group</taxon>
    </lineage>
</organism>
<dbReference type="Proteomes" id="UP000018566">
    <property type="component" value="Chromosome"/>
</dbReference>
<sequence length="80" mass="9574">MKHCIKCNDLIEYLSYSKSRKIKKTADDFKHSNKEEMQKIKIATLQFSNQKICEYCYLEDLAYLTTIMRIKAIQQEKSLF</sequence>
<evidence type="ECO:0000313" key="1">
    <source>
        <dbReference type="EMBL" id="AHA69955.1"/>
    </source>
</evidence>